<evidence type="ECO:0000313" key="1">
    <source>
        <dbReference type="EMBL" id="KAH7034494.1"/>
    </source>
</evidence>
<proteinExistence type="predicted"/>
<name>A0A9P8YAI4_9PEZI</name>
<keyword evidence="2" id="KW-1185">Reference proteome</keyword>
<evidence type="ECO:0000313" key="2">
    <source>
        <dbReference type="Proteomes" id="UP000756346"/>
    </source>
</evidence>
<accession>A0A9P8YAI4</accession>
<organism evidence="1 2">
    <name type="scientific">Microdochium trichocladiopsis</name>
    <dbReference type="NCBI Taxonomy" id="1682393"/>
    <lineage>
        <taxon>Eukaryota</taxon>
        <taxon>Fungi</taxon>
        <taxon>Dikarya</taxon>
        <taxon>Ascomycota</taxon>
        <taxon>Pezizomycotina</taxon>
        <taxon>Sordariomycetes</taxon>
        <taxon>Xylariomycetidae</taxon>
        <taxon>Xylariales</taxon>
        <taxon>Microdochiaceae</taxon>
        <taxon>Microdochium</taxon>
    </lineage>
</organism>
<dbReference type="OrthoDB" id="5235778at2759"/>
<gene>
    <name evidence="1" type="ORF">B0I36DRAFT_316423</name>
</gene>
<dbReference type="Proteomes" id="UP000756346">
    <property type="component" value="Unassembled WGS sequence"/>
</dbReference>
<dbReference type="EMBL" id="JAGTJQ010000003">
    <property type="protein sequence ID" value="KAH7034494.1"/>
    <property type="molecule type" value="Genomic_DNA"/>
</dbReference>
<dbReference type="RefSeq" id="XP_046014587.1">
    <property type="nucleotide sequence ID" value="XM_046153028.1"/>
</dbReference>
<sequence length="52" mass="6028">MVLYDPKHCLKYERKRSGPFEGMLVSDGNSIKIGGEEFVEYHVLAKLEIVWD</sequence>
<dbReference type="GeneID" id="70182574"/>
<comment type="caution">
    <text evidence="1">The sequence shown here is derived from an EMBL/GenBank/DDBJ whole genome shotgun (WGS) entry which is preliminary data.</text>
</comment>
<reference evidence="1" key="1">
    <citation type="journal article" date="2021" name="Nat. Commun.">
        <title>Genetic determinants of endophytism in the Arabidopsis root mycobiome.</title>
        <authorList>
            <person name="Mesny F."/>
            <person name="Miyauchi S."/>
            <person name="Thiergart T."/>
            <person name="Pickel B."/>
            <person name="Atanasova L."/>
            <person name="Karlsson M."/>
            <person name="Huettel B."/>
            <person name="Barry K.W."/>
            <person name="Haridas S."/>
            <person name="Chen C."/>
            <person name="Bauer D."/>
            <person name="Andreopoulos W."/>
            <person name="Pangilinan J."/>
            <person name="LaButti K."/>
            <person name="Riley R."/>
            <person name="Lipzen A."/>
            <person name="Clum A."/>
            <person name="Drula E."/>
            <person name="Henrissat B."/>
            <person name="Kohler A."/>
            <person name="Grigoriev I.V."/>
            <person name="Martin F.M."/>
            <person name="Hacquard S."/>
        </authorList>
    </citation>
    <scope>NUCLEOTIDE SEQUENCE</scope>
    <source>
        <strain evidence="1">MPI-CAGE-CH-0230</strain>
    </source>
</reference>
<dbReference type="AlphaFoldDB" id="A0A9P8YAI4"/>
<protein>
    <submittedName>
        <fullName evidence="1">Uncharacterized protein</fullName>
    </submittedName>
</protein>